<organism evidence="2 3">
    <name type="scientific">Phytophthora sojae (strain P6497)</name>
    <name type="common">Soybean stem and root rot agent</name>
    <name type="synonym">Phytophthora megasperma f. sp. glycines</name>
    <dbReference type="NCBI Taxonomy" id="1094619"/>
    <lineage>
        <taxon>Eukaryota</taxon>
        <taxon>Sar</taxon>
        <taxon>Stramenopiles</taxon>
        <taxon>Oomycota</taxon>
        <taxon>Peronosporomycetes</taxon>
        <taxon>Peronosporales</taxon>
        <taxon>Peronosporaceae</taxon>
        <taxon>Phytophthora</taxon>
    </lineage>
</organism>
<dbReference type="Proteomes" id="UP000002640">
    <property type="component" value="Unassembled WGS sequence"/>
</dbReference>
<evidence type="ECO:0000256" key="1">
    <source>
        <dbReference type="SAM" id="MobiDB-lite"/>
    </source>
</evidence>
<proteinExistence type="predicted"/>
<protein>
    <submittedName>
        <fullName evidence="2">Uncharacterized protein</fullName>
    </submittedName>
</protein>
<feature type="region of interest" description="Disordered" evidence="1">
    <location>
        <begin position="54"/>
        <end position="77"/>
    </location>
</feature>
<sequence>MVAGDSGSKHNGGRSATVCAVNSMVSEASAATVAVLDVIGGVSAGMVTNATVAFGSGSERNDSGSPHAGRRRDIDSRVSDTMEVTVALVDVVSGVSADMDTDADAMVAGDSGSKHNGGRSATVCAVNSMVSEASAATVAVLDVIGGVSAGMVTNATVAFGSGSERNDSGSPHAGCRRDIDSRVSDTMEVTVALVDVVSGVSADMDTDADAMVAGDSGSKHNGGRSAAVCAVNSMVSEASAATVAVLDVIGGVSAGMVTNATVAWSRTRRWHGHERDVRTQVAAGSSVSGVASDIDSRVSDTMEVTVALVDVVSGVSADMDTDADAMVAGDSGSKHNGGRSAAVCAVNSMVSEASAATVAVLDVIGGVSTGMVTNATVAWSRTRRWHSARAASATTAAVRTQVAAGSSVSGVASDIDSRVSDTMEVTVALVDVVSGVSADMDTDADADAMVAGDSGSKHNGGRSAAVCAVNSMVSEASAATVAVLDVIGGVSTGMVTNATVAFGSGSERNDSGSPHAGCRRDIDSRVSDTMEVTVALVDVVSGVSADMDTDADADAMVAGDSGSKHNGGRSAAVCAVNSMVSEASAATVAVLDVIGGVSAGMVTNATVAWSRTRRWHSARAASATTAAVRTQVAAGSSVSGVASDIDSRVSDTMEVTVALVDVVSGVSADMDTDTDADAMVAGDSGSKHNGGRSAAVCAVNSMVSEASAATVAVLDVIGGVSTGMVTNATVAWSRTRRWHSARAASATTAAVRTQVAAGSSVSGVASDIDSRVSDTMEVTVALVDVVSGVSADMDTDTDADAMVAGDSGSKHNGGRSAAVCAVNSMVSEASAATVAVLDVIGGVSTGMVTNATVAWSRTRRWHSARAASATTAAVRTQVAAGSSVSGVASDIDSRVSDTMEVTVALVDVVSGVSADMDTDTDADAMVAGDSGSKHNGGRSAAVCAVNSMVSEASAATVAVLDVIGGVSTGMVTNATVAWSRTRRWHSARAASATTAAVRTQVAAGSSVSGVASDIDSRVSDTMEVTVALVDVVSGVSADMDTDADAMVAGDSGSKHNGGRSAAVCAVNSMVSEASAATVAVLDVIGGVSSGMVTNATVAFGSGSERNDSGSPHAGCRRDIDSRVSDTMEVTVALVDVVSGVSADMDTDADAMVAGDSGSKHNGGRSAAVCAVNSMVSEASAATVAVLDVIGGVSTGMVTNATVAWSRTRRWHSARAASATTAAVRTQVAAGSSVSGVASDIDSRVSDTMEVTVALVDVVSGVSADMDTDADAMVAGDSGSKHNGGRSAAVCAVNSMVSEASAATVAVLDVIGGVSSGMVTNATVAWSRTRRWHSARAASATTAAVRTQVAAGSSVSGVASDIDSRVSDTMEVTVALVDVVSGVSADMDTDTDAMVAGDSGSKHNGGRSAAVCAVNSMVSEASAATVAVLDVIGGVSTGMVTNTTVAWSRTRRWHSARAASATTAAVRTQVAAGSSVSGVASDIDSRVSDTMEVTVALVDVVSGVSADMDTDTDAMVAGDSGSKHNGGRSAAVCAVNSMVSEASAATVAVLDVIGGVSTGMVTNATVAWSRTRRWHSARAASATTAAVRTQVAAGSSVSGVASDIDSWVSDTMEVTVALVDVVSGVSADMDTDADAMVAGDSGSKHNGGRSAAVCAVNSMVSEASAATVAVLDVIGGVSAGMVTNATVAFGSGSERNDSGSPHAGCRRDIDSRVSDTMEVTVALVDVVSGVSADMDTDADAMVAGDSGSKHNGGRSAAVCAVNSMVSEASAATVAVLDVIGGVSAGMVTNATVAFGSGSERNDSGSPHAGCRRDINSRVSDTMEVTVALVDVVSGVSADMDTDADAMVAGDSGSKHNGGRSAAVCAVNGMVSEASAATVAVLDVIGGVSAGMVTNATVAFGSGSERNDSGSPHAGCRRDIDSRVSDTMEVTVALVDVVSGVSADMDTDADAMVAGDSGSKHNGSRSAAVCAVNSMVSEASAATVAVLDVIGGVSAGMVTNATVAFGSGSERNDSGSPHAGCRRDIDSRVSDTMEVTVALVDVVSGVSADMDTDADAMVAGDSGSKHNGGRSAAVCAVNSMVSEASAATVAVLDVIGGVSAGMVTNATVAFGSGSERNDSGSPHAGCRRDIDSRVSDTMEVTVALVDVVSGVSADMDTDADAMVAGDSGSKHNGGRSAAVCAANSMVSEASAATVAVLDVIGGVSAGMVTNATVAFGSGSERNDSGSPHAGCRRDIDSRVSDTMEVTVALVDVVSGVSADMDTDADAMVAGDSGSKHNGGRSAAVCAANSMVSEASAATVAVLDVIGGVSVGMVTNATVAFGSGSERNDSGSPHAGCRRDIDSRVSDTMEVTVALVDVVSGVSADMDTDADAMVAGDSGSKHNGGRSAAVCAVNSMVSEASAATVAVLDVIGGVSAGMVTNATVAFGSGSERNDSGSPHAGCRRDIDSRVSDTMEVTVALVDVISGVSADMDTDADAMVAGDSGSKHNGGRSAAVCAVNSMVSEASAATVAVLDVIGGVSAGMVTNATVAFGSGSERNDSGSPHAGCRRDIDSRVSDTMEVTVALVDVVSGVSADMDTDADAMVAGDSGSKHNGGRSAAVCAVNSMVSEASAATVAVLDVIGGVSAGMVTNATVAFGSGSERNDSGSPHAGCRRDIDSRVSDTMEVTVALVDVVSGVSADMDTDADAMVAGDSGSKHNGGRSAAVCAVNSMVSEASAATVAVLDVIGGVSAGMVTNATVAFGSGSERNDSGSPHAGCRRDIDSRVSDTMEVTVALVDVVSGVSADMDTDADAMVAGDSGSKHNGGRSAAVCAVNSMVSEASAATVAVLDVIGGVSAGMVTNATVAFGSGSERNDSGSPHAGCRRDIDSRVSDTMEVTVALVDVVSGVSADMDTDADAMVAGDSGSKHNGGRSAAVCAVNGMVSEASAATVAVLDVIGGVSAGMVTNATVAFGSGSERNDSGSPHAGCRRDIDSRVSDTMEVTVALVDVVSGVSADMDTDADAMVAGDSGSKHNGGRSAAVCAVNSMVSEASAATVAVLDVIGGVSAGMVTNATVAFGSGSERNDSGSPHAGCRRDIDNRVSDTMEVTVALVDVVSGVSADMDTDADAMVAGDSGSKHNGGRSAAVCAVNSMVSGASAATVAVLDVIGGVSAGMVTNATVAFGSGSERNDSGSPHAGCRR</sequence>
<evidence type="ECO:0000313" key="3">
    <source>
        <dbReference type="Proteomes" id="UP000002640"/>
    </source>
</evidence>
<reference evidence="2 3" key="1">
    <citation type="journal article" date="2006" name="Science">
        <title>Phytophthora genome sequences uncover evolutionary origins and mechanisms of pathogenesis.</title>
        <authorList>
            <person name="Tyler B.M."/>
            <person name="Tripathy S."/>
            <person name="Zhang X."/>
            <person name="Dehal P."/>
            <person name="Jiang R.H."/>
            <person name="Aerts A."/>
            <person name="Arredondo F.D."/>
            <person name="Baxter L."/>
            <person name="Bensasson D."/>
            <person name="Beynon J.L."/>
            <person name="Chapman J."/>
            <person name="Damasceno C.M."/>
            <person name="Dorrance A.E."/>
            <person name="Dou D."/>
            <person name="Dickerman A.W."/>
            <person name="Dubchak I.L."/>
            <person name="Garbelotto M."/>
            <person name="Gijzen M."/>
            <person name="Gordon S.G."/>
            <person name="Govers F."/>
            <person name="Grunwald N.J."/>
            <person name="Huang W."/>
            <person name="Ivors K.L."/>
            <person name="Jones R.W."/>
            <person name="Kamoun S."/>
            <person name="Krampis K."/>
            <person name="Lamour K.H."/>
            <person name="Lee M.K."/>
            <person name="McDonald W.H."/>
            <person name="Medina M."/>
            <person name="Meijer H.J."/>
            <person name="Nordberg E.K."/>
            <person name="Maclean D.J."/>
            <person name="Ospina-Giraldo M.D."/>
            <person name="Morris P.F."/>
            <person name="Phuntumart V."/>
            <person name="Putnam N.H."/>
            <person name="Rash S."/>
            <person name="Rose J.K."/>
            <person name="Sakihama Y."/>
            <person name="Salamov A.A."/>
            <person name="Savidor A."/>
            <person name="Scheuring C.F."/>
            <person name="Smith B.M."/>
            <person name="Sobral B.W."/>
            <person name="Terry A."/>
            <person name="Torto-Alalibo T.A."/>
            <person name="Win J."/>
            <person name="Xu Z."/>
            <person name="Zhang H."/>
            <person name="Grigoriev I.V."/>
            <person name="Rokhsar D.S."/>
            <person name="Boore J.L."/>
        </authorList>
    </citation>
    <scope>NUCLEOTIDE SEQUENCE [LARGE SCALE GENOMIC DNA]</scope>
    <source>
        <strain evidence="2 3">P6497</strain>
    </source>
</reference>
<name>G4ZBR9_PHYSP</name>
<dbReference type="RefSeq" id="XP_009523990.1">
    <property type="nucleotide sequence ID" value="XM_009525695.1"/>
</dbReference>
<gene>
    <name evidence="2" type="ORF">PHYSODRAFT_329260</name>
</gene>
<dbReference type="KEGG" id="psoj:PHYSODRAFT_329260"/>
<evidence type="ECO:0000313" key="2">
    <source>
        <dbReference type="EMBL" id="EGZ21273.1"/>
    </source>
</evidence>
<keyword evidence="3" id="KW-1185">Reference proteome</keyword>
<dbReference type="InParanoid" id="G4ZBR9"/>
<dbReference type="EMBL" id="JH159153">
    <property type="protein sequence ID" value="EGZ21273.1"/>
    <property type="molecule type" value="Genomic_DNA"/>
</dbReference>
<accession>G4ZBR9</accession>
<dbReference type="GeneID" id="20645915"/>